<dbReference type="Proteomes" id="UP000286581">
    <property type="component" value="Unassembled WGS sequence"/>
</dbReference>
<dbReference type="EMBL" id="QSAE01000194">
    <property type="protein sequence ID" value="RGW30549.1"/>
    <property type="molecule type" value="Genomic_DNA"/>
</dbReference>
<reference evidence="1 2" key="1">
    <citation type="submission" date="2018-08" db="EMBL/GenBank/DDBJ databases">
        <title>A genome reference for cultivated species of the human gut microbiota.</title>
        <authorList>
            <person name="Zou Y."/>
            <person name="Xue W."/>
            <person name="Luo G."/>
        </authorList>
    </citation>
    <scope>NUCLEOTIDE SEQUENCE [LARGE SCALE GENOMIC DNA]</scope>
    <source>
        <strain evidence="1 2">AF12-8</strain>
    </source>
</reference>
<dbReference type="AlphaFoldDB" id="A0A413B1P3"/>
<name>A0A413B1P3_9FIRM</name>
<gene>
    <name evidence="1" type="ORF">DWV78_17290</name>
</gene>
<comment type="caution">
    <text evidence="1">The sequence shown here is derived from an EMBL/GenBank/DDBJ whole genome shotgun (WGS) entry which is preliminary data.</text>
</comment>
<protein>
    <submittedName>
        <fullName evidence="1">Uncharacterized protein</fullName>
    </submittedName>
</protein>
<sequence length="123" mass="14590">MRVNEYKELKDFIYEYESGRSIPADNLDRQKFMGIEFKYNDVYYRMCREPLDENEKVTLSDGRTGQYDVILLHCEKTGYPQSESCELIGWYADLDDVLENCMIQGRKFKDVIMDEQTEILGKD</sequence>
<organism evidence="1 2">
    <name type="scientific">Agathobacter rectalis</name>
    <dbReference type="NCBI Taxonomy" id="39491"/>
    <lineage>
        <taxon>Bacteria</taxon>
        <taxon>Bacillati</taxon>
        <taxon>Bacillota</taxon>
        <taxon>Clostridia</taxon>
        <taxon>Lachnospirales</taxon>
        <taxon>Lachnospiraceae</taxon>
        <taxon>Agathobacter</taxon>
    </lineage>
</organism>
<evidence type="ECO:0000313" key="2">
    <source>
        <dbReference type="Proteomes" id="UP000286581"/>
    </source>
</evidence>
<proteinExistence type="predicted"/>
<accession>A0A413B1P3</accession>
<evidence type="ECO:0000313" key="1">
    <source>
        <dbReference type="EMBL" id="RGW30549.1"/>
    </source>
</evidence>